<keyword evidence="2" id="KW-1185">Reference proteome</keyword>
<dbReference type="Proteomes" id="UP000828390">
    <property type="component" value="Unassembled WGS sequence"/>
</dbReference>
<evidence type="ECO:0000313" key="1">
    <source>
        <dbReference type="EMBL" id="KAH3774110.1"/>
    </source>
</evidence>
<name>A0A9D4IHA6_DREPO</name>
<organism evidence="1 2">
    <name type="scientific">Dreissena polymorpha</name>
    <name type="common">Zebra mussel</name>
    <name type="synonym">Mytilus polymorpha</name>
    <dbReference type="NCBI Taxonomy" id="45954"/>
    <lineage>
        <taxon>Eukaryota</taxon>
        <taxon>Metazoa</taxon>
        <taxon>Spiralia</taxon>
        <taxon>Lophotrochozoa</taxon>
        <taxon>Mollusca</taxon>
        <taxon>Bivalvia</taxon>
        <taxon>Autobranchia</taxon>
        <taxon>Heteroconchia</taxon>
        <taxon>Euheterodonta</taxon>
        <taxon>Imparidentia</taxon>
        <taxon>Neoheterodontei</taxon>
        <taxon>Myida</taxon>
        <taxon>Dreissenoidea</taxon>
        <taxon>Dreissenidae</taxon>
        <taxon>Dreissena</taxon>
    </lineage>
</organism>
<proteinExistence type="predicted"/>
<gene>
    <name evidence="1" type="ORF">DPMN_175483</name>
</gene>
<reference evidence="1" key="1">
    <citation type="journal article" date="2019" name="bioRxiv">
        <title>The Genome of the Zebra Mussel, Dreissena polymorpha: A Resource for Invasive Species Research.</title>
        <authorList>
            <person name="McCartney M.A."/>
            <person name="Auch B."/>
            <person name="Kono T."/>
            <person name="Mallez S."/>
            <person name="Zhang Y."/>
            <person name="Obille A."/>
            <person name="Becker A."/>
            <person name="Abrahante J.E."/>
            <person name="Garbe J."/>
            <person name="Badalamenti J.P."/>
            <person name="Herman A."/>
            <person name="Mangelson H."/>
            <person name="Liachko I."/>
            <person name="Sullivan S."/>
            <person name="Sone E.D."/>
            <person name="Koren S."/>
            <person name="Silverstein K.A.T."/>
            <person name="Beckman K.B."/>
            <person name="Gohl D.M."/>
        </authorList>
    </citation>
    <scope>NUCLEOTIDE SEQUENCE</scope>
    <source>
        <strain evidence="1">Duluth1</strain>
        <tissue evidence="1">Whole animal</tissue>
    </source>
</reference>
<reference evidence="1" key="2">
    <citation type="submission" date="2020-11" db="EMBL/GenBank/DDBJ databases">
        <authorList>
            <person name="McCartney M.A."/>
            <person name="Auch B."/>
            <person name="Kono T."/>
            <person name="Mallez S."/>
            <person name="Becker A."/>
            <person name="Gohl D.M."/>
            <person name="Silverstein K.A.T."/>
            <person name="Koren S."/>
            <person name="Bechman K.B."/>
            <person name="Herman A."/>
            <person name="Abrahante J.E."/>
            <person name="Garbe J."/>
        </authorList>
    </citation>
    <scope>NUCLEOTIDE SEQUENCE</scope>
    <source>
        <strain evidence="1">Duluth1</strain>
        <tissue evidence="1">Whole animal</tissue>
    </source>
</reference>
<protein>
    <submittedName>
        <fullName evidence="1">Uncharacterized protein</fullName>
    </submittedName>
</protein>
<dbReference type="EMBL" id="JAIWYP010000009">
    <property type="protein sequence ID" value="KAH3774110.1"/>
    <property type="molecule type" value="Genomic_DNA"/>
</dbReference>
<sequence>MSKKYYFTFLLMNMRTEPQADVDIVEFVSWEEPVLGVCRGDNEIAPRVGSAPTNSRSLGGHLIHYTTATLMLPMCQTRAWILKSRTCMAMLGGVIDVAPSSFARLFIVGSGTTYMYPGIMKLHRYIDHDSQMTPYDFQFTRSKAKVTVTQL</sequence>
<dbReference type="AlphaFoldDB" id="A0A9D4IHA6"/>
<comment type="caution">
    <text evidence="1">The sequence shown here is derived from an EMBL/GenBank/DDBJ whole genome shotgun (WGS) entry which is preliminary data.</text>
</comment>
<evidence type="ECO:0000313" key="2">
    <source>
        <dbReference type="Proteomes" id="UP000828390"/>
    </source>
</evidence>
<accession>A0A9D4IHA6</accession>